<dbReference type="Gene3D" id="3.30.300.30">
    <property type="match status" value="1"/>
</dbReference>
<dbReference type="GO" id="GO:0006631">
    <property type="term" value="P:fatty acid metabolic process"/>
    <property type="evidence" value="ECO:0007669"/>
    <property type="project" value="TreeGrafter"/>
</dbReference>
<dbReference type="EMBL" id="JAIMJC010000006">
    <property type="protein sequence ID" value="KAH0523687.1"/>
    <property type="molecule type" value="Genomic_DNA"/>
</dbReference>
<dbReference type="GO" id="GO:0031956">
    <property type="term" value="F:medium-chain fatty acid-CoA ligase activity"/>
    <property type="evidence" value="ECO:0007669"/>
    <property type="project" value="TreeGrafter"/>
</dbReference>
<evidence type="ECO:0000256" key="1">
    <source>
        <dbReference type="ARBA" id="ARBA00006432"/>
    </source>
</evidence>
<dbReference type="AlphaFoldDB" id="A0A9P8KL34"/>
<evidence type="ECO:0000313" key="5">
    <source>
        <dbReference type="Proteomes" id="UP000826573"/>
    </source>
</evidence>
<dbReference type="PANTHER" id="PTHR43201">
    <property type="entry name" value="ACYL-COA SYNTHETASE"/>
    <property type="match status" value="1"/>
</dbReference>
<dbReference type="PROSITE" id="PS00455">
    <property type="entry name" value="AMP_BINDING"/>
    <property type="match status" value="1"/>
</dbReference>
<comment type="similarity">
    <text evidence="1">Belongs to the ATP-dependent AMP-binding enzyme family.</text>
</comment>
<organism evidence="4 5">
    <name type="scientific">Trichoderma semiorbis</name>
    <dbReference type="NCBI Taxonomy" id="1491008"/>
    <lineage>
        <taxon>Eukaryota</taxon>
        <taxon>Fungi</taxon>
        <taxon>Dikarya</taxon>
        <taxon>Ascomycota</taxon>
        <taxon>Pezizomycotina</taxon>
        <taxon>Sordariomycetes</taxon>
        <taxon>Hypocreomycetidae</taxon>
        <taxon>Hypocreales</taxon>
        <taxon>Hypocreaceae</taxon>
        <taxon>Trichoderma</taxon>
    </lineage>
</organism>
<evidence type="ECO:0000259" key="3">
    <source>
        <dbReference type="Pfam" id="PF13193"/>
    </source>
</evidence>
<protein>
    <recommendedName>
        <fullName evidence="6">AMP-dependent synthetase/ligase domain-containing protein</fullName>
    </recommendedName>
</protein>
<gene>
    <name evidence="4" type="ORF">TsFJ059_008657</name>
</gene>
<dbReference type="Pfam" id="PF00501">
    <property type="entry name" value="AMP-binding"/>
    <property type="match status" value="1"/>
</dbReference>
<evidence type="ECO:0000313" key="4">
    <source>
        <dbReference type="EMBL" id="KAH0523687.1"/>
    </source>
</evidence>
<evidence type="ECO:0000259" key="2">
    <source>
        <dbReference type="Pfam" id="PF00501"/>
    </source>
</evidence>
<dbReference type="PANTHER" id="PTHR43201:SF8">
    <property type="entry name" value="ACYL-COA SYNTHETASE FAMILY MEMBER 3"/>
    <property type="match status" value="1"/>
</dbReference>
<reference evidence="4 5" key="1">
    <citation type="submission" date="2021-08" db="EMBL/GenBank/DDBJ databases">
        <title>The highly contiguous genome resource for Trichoderma semiorbis FJ059, a fungal antagonistic to plant pathogens.</title>
        <authorList>
            <person name="Liu T."/>
        </authorList>
    </citation>
    <scope>NUCLEOTIDE SEQUENCE [LARGE SCALE GENOMIC DNA]</scope>
    <source>
        <strain evidence="4 5">FJ059</strain>
    </source>
</reference>
<dbReference type="Proteomes" id="UP000826573">
    <property type="component" value="Unassembled WGS sequence"/>
</dbReference>
<dbReference type="InterPro" id="IPR045851">
    <property type="entry name" value="AMP-bd_C_sf"/>
</dbReference>
<proteinExistence type="inferred from homology"/>
<dbReference type="InterPro" id="IPR000873">
    <property type="entry name" value="AMP-dep_synth/lig_dom"/>
</dbReference>
<dbReference type="SUPFAM" id="SSF56801">
    <property type="entry name" value="Acetyl-CoA synthetase-like"/>
    <property type="match status" value="1"/>
</dbReference>
<dbReference type="InterPro" id="IPR042099">
    <property type="entry name" value="ANL_N_sf"/>
</dbReference>
<dbReference type="Gene3D" id="3.40.50.12780">
    <property type="entry name" value="N-terminal domain of ligase-like"/>
    <property type="match status" value="1"/>
</dbReference>
<evidence type="ECO:0008006" key="6">
    <source>
        <dbReference type="Google" id="ProtNLM"/>
    </source>
</evidence>
<comment type="caution">
    <text evidence="4">The sequence shown here is derived from an EMBL/GenBank/DDBJ whole genome shotgun (WGS) entry which is preliminary data.</text>
</comment>
<name>A0A9P8KL34_9HYPO</name>
<sequence length="538" mass="58812">MTISKLHRFPHDPVLAKLLHASKNKPDSAIVIHDVCGYEKSYSQLLGDVMRTRNGLRMQLPSSIIDEHGILRQETPYIPVLTRSGYEFLVAFFAIRAIGGACIPFGSGILPEEASHFLSITKATCILVGSNDCIGRAAKITTFINSQGGAAFTLPISHDAEPVLASNVDIDEGLQLSPDGPGMVLFTSGTTGLPKGAILPRNCFTNVSLAKPGEACINYRPGHWIGGARTLIMPILAGKELYTLGEKGSAKEVLNAFRTHRITQAAFTPTLLRNMRGLLINSDGQVPNEKRDEYASWFKALDGLKCSAGMIDHSTLKFWTGLTGLHMYIGYSATELGGLTIATRDPVTTISLIGSPIPNIKVKLSEGNTGEILVKSPFMLIGYVGRKNHDFAFFRFFRIPLQKVEQSLLDLPYISEACVLAIPDHEAKELCAAVVCLDGASGVPASEISLARIRSDLMQSLPMYMLPAILRILKDGEEIPRNISGKVVKAAVRRELFVTTDWWPHSNPPAEVEYWGNMPPIFEAATRPWDWCGVQRAD</sequence>
<dbReference type="Pfam" id="PF13193">
    <property type="entry name" value="AMP-binding_C"/>
    <property type="match status" value="1"/>
</dbReference>
<feature type="domain" description="AMP-dependent synthetase/ligase" evidence="2">
    <location>
        <begin position="23"/>
        <end position="383"/>
    </location>
</feature>
<dbReference type="InterPro" id="IPR020845">
    <property type="entry name" value="AMP-binding_CS"/>
</dbReference>
<accession>A0A9P8KL34</accession>
<keyword evidence="5" id="KW-1185">Reference proteome</keyword>
<feature type="domain" description="AMP-binding enzyme C-terminal" evidence="3">
    <location>
        <begin position="403"/>
        <end position="486"/>
    </location>
</feature>
<dbReference type="InterPro" id="IPR025110">
    <property type="entry name" value="AMP-bd_C"/>
</dbReference>